<dbReference type="InterPro" id="IPR043565">
    <property type="entry name" value="PAX_fam"/>
</dbReference>
<dbReference type="SMART" id="SM00351">
    <property type="entry name" value="PAX"/>
    <property type="match status" value="1"/>
</dbReference>
<reference evidence="12" key="1">
    <citation type="submission" date="2022-11" db="UniProtKB">
        <authorList>
            <consortium name="WormBaseParasite"/>
        </authorList>
    </citation>
    <scope>IDENTIFICATION</scope>
</reference>
<dbReference type="SUPFAM" id="SSF46689">
    <property type="entry name" value="Homeodomain-like"/>
    <property type="match status" value="1"/>
</dbReference>
<evidence type="ECO:0000256" key="5">
    <source>
        <dbReference type="ARBA" id="ARBA00023125"/>
    </source>
</evidence>
<dbReference type="InterPro" id="IPR001523">
    <property type="entry name" value="Paired_dom"/>
</dbReference>
<dbReference type="GO" id="GO:0005634">
    <property type="term" value="C:nucleus"/>
    <property type="evidence" value="ECO:0007669"/>
    <property type="project" value="UniProtKB-SubCell"/>
</dbReference>
<dbReference type="FunFam" id="1.10.10.10:FF:000013">
    <property type="entry name" value="Paired box 8 isoform 1"/>
    <property type="match status" value="1"/>
</dbReference>
<feature type="compositionally biased region" description="Basic residues" evidence="8">
    <location>
        <begin position="188"/>
        <end position="199"/>
    </location>
</feature>
<keyword evidence="7" id="KW-0539">Nucleus</keyword>
<keyword evidence="5" id="KW-0238">DNA-binding</keyword>
<feature type="domain" description="Paired" evidence="10">
    <location>
        <begin position="64"/>
        <end position="190"/>
    </location>
</feature>
<dbReference type="PANTHER" id="PTHR45636">
    <property type="entry name" value="PAIRED BOX PROTEIN PAX-6-RELATED-RELATED"/>
    <property type="match status" value="1"/>
</dbReference>
<dbReference type="PROSITE" id="PS00034">
    <property type="entry name" value="PAIRED_1"/>
    <property type="match status" value="1"/>
</dbReference>
<keyword evidence="3" id="KW-0563">Paired box</keyword>
<evidence type="ECO:0000256" key="7">
    <source>
        <dbReference type="ARBA" id="ARBA00023242"/>
    </source>
</evidence>
<dbReference type="GO" id="GO:0000978">
    <property type="term" value="F:RNA polymerase II cis-regulatory region sequence-specific DNA binding"/>
    <property type="evidence" value="ECO:0007669"/>
    <property type="project" value="TreeGrafter"/>
</dbReference>
<keyword evidence="9" id="KW-0472">Membrane</keyword>
<organism evidence="11 12">
    <name type="scientific">Ditylenchus dipsaci</name>
    <dbReference type="NCBI Taxonomy" id="166011"/>
    <lineage>
        <taxon>Eukaryota</taxon>
        <taxon>Metazoa</taxon>
        <taxon>Ecdysozoa</taxon>
        <taxon>Nematoda</taxon>
        <taxon>Chromadorea</taxon>
        <taxon>Rhabditida</taxon>
        <taxon>Tylenchina</taxon>
        <taxon>Tylenchomorpha</taxon>
        <taxon>Sphaerularioidea</taxon>
        <taxon>Anguinidae</taxon>
        <taxon>Anguininae</taxon>
        <taxon>Ditylenchus</taxon>
    </lineage>
</organism>
<comment type="subcellular location">
    <subcellularLocation>
        <location evidence="1">Nucleus</location>
    </subcellularLocation>
</comment>
<keyword evidence="4" id="KW-0805">Transcription regulation</keyword>
<evidence type="ECO:0000256" key="2">
    <source>
        <dbReference type="ARBA" id="ARBA00022473"/>
    </source>
</evidence>
<dbReference type="WBParaSite" id="jg5943.1">
    <property type="protein sequence ID" value="jg5943.1"/>
    <property type="gene ID" value="jg5943"/>
</dbReference>
<dbReference type="CDD" id="cd00131">
    <property type="entry name" value="PAX"/>
    <property type="match status" value="1"/>
</dbReference>
<dbReference type="PRINTS" id="PR00027">
    <property type="entry name" value="PAIREDBOX"/>
</dbReference>
<dbReference type="AlphaFoldDB" id="A0A915EEW4"/>
<dbReference type="InterPro" id="IPR009057">
    <property type="entry name" value="Homeodomain-like_sf"/>
</dbReference>
<dbReference type="GO" id="GO:0000981">
    <property type="term" value="F:DNA-binding transcription factor activity, RNA polymerase II-specific"/>
    <property type="evidence" value="ECO:0007669"/>
    <property type="project" value="TreeGrafter"/>
</dbReference>
<dbReference type="PANTHER" id="PTHR45636:SF41">
    <property type="entry name" value="PAIRED BOX PROTEIN PAX-6-RELATED"/>
    <property type="match status" value="1"/>
</dbReference>
<dbReference type="Pfam" id="PF00292">
    <property type="entry name" value="PAX"/>
    <property type="match status" value="1"/>
</dbReference>
<accession>A0A915EEW4</accession>
<evidence type="ECO:0000256" key="8">
    <source>
        <dbReference type="SAM" id="MobiDB-lite"/>
    </source>
</evidence>
<evidence type="ECO:0000313" key="12">
    <source>
        <dbReference type="WBParaSite" id="jg5943.1"/>
    </source>
</evidence>
<keyword evidence="9" id="KW-0812">Transmembrane</keyword>
<name>A0A915EEW4_9BILA</name>
<dbReference type="Proteomes" id="UP000887574">
    <property type="component" value="Unplaced"/>
</dbReference>
<keyword evidence="6" id="KW-0804">Transcription</keyword>
<evidence type="ECO:0000256" key="6">
    <source>
        <dbReference type="ARBA" id="ARBA00023163"/>
    </source>
</evidence>
<dbReference type="InterPro" id="IPR043182">
    <property type="entry name" value="PAIRED_DNA-bd_dom"/>
</dbReference>
<evidence type="ECO:0000256" key="9">
    <source>
        <dbReference type="SAM" id="Phobius"/>
    </source>
</evidence>
<dbReference type="PROSITE" id="PS51057">
    <property type="entry name" value="PAIRED_2"/>
    <property type="match status" value="1"/>
</dbReference>
<keyword evidence="2" id="KW-0217">Developmental protein</keyword>
<evidence type="ECO:0000313" key="11">
    <source>
        <dbReference type="Proteomes" id="UP000887574"/>
    </source>
</evidence>
<evidence type="ECO:0000259" key="10">
    <source>
        <dbReference type="PROSITE" id="PS51057"/>
    </source>
</evidence>
<evidence type="ECO:0000256" key="3">
    <source>
        <dbReference type="ARBA" id="ARBA00022724"/>
    </source>
</evidence>
<dbReference type="FunFam" id="1.10.10.10:FF:000003">
    <property type="entry name" value="Paired box protein Pax-6"/>
    <property type="match status" value="1"/>
</dbReference>
<protein>
    <submittedName>
        <fullName evidence="12">Paired domain-containing protein</fullName>
    </submittedName>
</protein>
<keyword evidence="11" id="KW-1185">Reference proteome</keyword>
<keyword evidence="9" id="KW-1133">Transmembrane helix</keyword>
<sequence length="295" mass="32742">MDWHLAVRRIIKDWAKVNWVLMGILLTRCLLLIVPLCNFNNKQLPGGSRDVTARMCSVAGIYSSHTGINQLGGVFVNGRPLPGHIRNRIVELAKQGVRPCDISRQLRVSHGCVSKILGRFNETGSIRPGVIGGSKPKVATPRVVKTISLYKLQNPTMFAWEIREKLIEDRVCDVDNAPSVSSINRIVRNRNHTSHHHHSTTNTTELDESSCFEGAKSNTNNQFLSGTVSQTPLPAIPKSFVPSAFGSAASNGLRELPPAYWSGNVNFFYKQEGSAFMSDDHTNSNHEKQMRLCQI</sequence>
<dbReference type="InterPro" id="IPR036388">
    <property type="entry name" value="WH-like_DNA-bd_sf"/>
</dbReference>
<feature type="region of interest" description="Disordered" evidence="8">
    <location>
        <begin position="188"/>
        <end position="212"/>
    </location>
</feature>
<dbReference type="Gene3D" id="1.10.10.10">
    <property type="entry name" value="Winged helix-like DNA-binding domain superfamily/Winged helix DNA-binding domain"/>
    <property type="match status" value="2"/>
</dbReference>
<evidence type="ECO:0000256" key="4">
    <source>
        <dbReference type="ARBA" id="ARBA00023015"/>
    </source>
</evidence>
<evidence type="ECO:0000256" key="1">
    <source>
        <dbReference type="ARBA" id="ARBA00004123"/>
    </source>
</evidence>
<proteinExistence type="predicted"/>
<feature type="transmembrane region" description="Helical" evidence="9">
    <location>
        <begin position="20"/>
        <end position="39"/>
    </location>
</feature>